<dbReference type="PANTHER" id="PTHR37534:SF25">
    <property type="entry name" value="ZN(II)2CYS6 TRANSCRIPTION FACTOR (EUROFUNG)"/>
    <property type="match status" value="1"/>
</dbReference>
<gene>
    <name evidence="5" type="ORF">FSARC_14541</name>
</gene>
<comment type="subcellular location">
    <subcellularLocation>
        <location evidence="1">Nucleus</location>
    </subcellularLocation>
</comment>
<dbReference type="AlphaFoldDB" id="A0A8H4SSW3"/>
<dbReference type="GO" id="GO:0008270">
    <property type="term" value="F:zinc ion binding"/>
    <property type="evidence" value="ECO:0007669"/>
    <property type="project" value="InterPro"/>
</dbReference>
<dbReference type="PANTHER" id="PTHR37534">
    <property type="entry name" value="TRANSCRIPTIONAL ACTIVATOR PROTEIN UGA3"/>
    <property type="match status" value="1"/>
</dbReference>
<dbReference type="GO" id="GO:0045944">
    <property type="term" value="P:positive regulation of transcription by RNA polymerase II"/>
    <property type="evidence" value="ECO:0007669"/>
    <property type="project" value="TreeGrafter"/>
</dbReference>
<dbReference type="InterPro" id="IPR036864">
    <property type="entry name" value="Zn2-C6_fun-type_DNA-bd_sf"/>
</dbReference>
<evidence type="ECO:0000313" key="6">
    <source>
        <dbReference type="Proteomes" id="UP000622797"/>
    </source>
</evidence>
<evidence type="ECO:0000256" key="3">
    <source>
        <dbReference type="SAM" id="MobiDB-lite"/>
    </source>
</evidence>
<evidence type="ECO:0000256" key="1">
    <source>
        <dbReference type="ARBA" id="ARBA00004123"/>
    </source>
</evidence>
<dbReference type="CDD" id="cd00067">
    <property type="entry name" value="GAL4"/>
    <property type="match status" value="1"/>
</dbReference>
<accession>A0A8H4SSW3</accession>
<dbReference type="GO" id="GO:0000981">
    <property type="term" value="F:DNA-binding transcription factor activity, RNA polymerase II-specific"/>
    <property type="evidence" value="ECO:0007669"/>
    <property type="project" value="InterPro"/>
</dbReference>
<keyword evidence="6" id="KW-1185">Reference proteome</keyword>
<comment type="caution">
    <text evidence="5">The sequence shown here is derived from an EMBL/GenBank/DDBJ whole genome shotgun (WGS) entry which is preliminary data.</text>
</comment>
<dbReference type="InterPro" id="IPR001138">
    <property type="entry name" value="Zn2Cys6_DnaBD"/>
</dbReference>
<dbReference type="InterPro" id="IPR021858">
    <property type="entry name" value="Fun_TF"/>
</dbReference>
<dbReference type="EMBL" id="JABEXW010001273">
    <property type="protein sequence ID" value="KAF4944952.1"/>
    <property type="molecule type" value="Genomic_DNA"/>
</dbReference>
<evidence type="ECO:0000259" key="4">
    <source>
        <dbReference type="PROSITE" id="PS00463"/>
    </source>
</evidence>
<proteinExistence type="predicted"/>
<feature type="domain" description="Zn(2)-C6 fungal-type" evidence="4">
    <location>
        <begin position="6"/>
        <end position="36"/>
    </location>
</feature>
<organism evidence="5 6">
    <name type="scientific">Fusarium sarcochroum</name>
    <dbReference type="NCBI Taxonomy" id="1208366"/>
    <lineage>
        <taxon>Eukaryota</taxon>
        <taxon>Fungi</taxon>
        <taxon>Dikarya</taxon>
        <taxon>Ascomycota</taxon>
        <taxon>Pezizomycotina</taxon>
        <taxon>Sordariomycetes</taxon>
        <taxon>Hypocreomycetidae</taxon>
        <taxon>Hypocreales</taxon>
        <taxon>Nectriaceae</taxon>
        <taxon>Fusarium</taxon>
        <taxon>Fusarium lateritium species complex</taxon>
    </lineage>
</organism>
<evidence type="ECO:0000256" key="2">
    <source>
        <dbReference type="ARBA" id="ARBA00023242"/>
    </source>
</evidence>
<dbReference type="Pfam" id="PF11951">
    <property type="entry name" value="Fungal_trans_2"/>
    <property type="match status" value="1"/>
</dbReference>
<feature type="region of interest" description="Disordered" evidence="3">
    <location>
        <begin position="51"/>
        <end position="87"/>
    </location>
</feature>
<dbReference type="SUPFAM" id="SSF57701">
    <property type="entry name" value="Zn2/Cys6 DNA-binding domain"/>
    <property type="match status" value="1"/>
</dbReference>
<reference evidence="5" key="1">
    <citation type="journal article" date="2020" name="BMC Genomics">
        <title>Correction to: Identification and distribution of gene clusters required for synthesis of sphingolipid metabolism inhibitors in diverse species of the filamentous fungus Fusarium.</title>
        <authorList>
            <person name="Kim H.S."/>
            <person name="Lohmar J.M."/>
            <person name="Busman M."/>
            <person name="Brown D.W."/>
            <person name="Naumann T.A."/>
            <person name="Divon H.H."/>
            <person name="Lysoe E."/>
            <person name="Uhlig S."/>
            <person name="Proctor R.H."/>
        </authorList>
    </citation>
    <scope>NUCLEOTIDE SEQUENCE</scope>
    <source>
        <strain evidence="5">NRRL 20472</strain>
    </source>
</reference>
<protein>
    <recommendedName>
        <fullName evidence="4">Zn(2)-C6 fungal-type domain-containing protein</fullName>
    </recommendedName>
</protein>
<reference evidence="5" key="2">
    <citation type="submission" date="2020-05" db="EMBL/GenBank/DDBJ databases">
        <authorList>
            <person name="Kim H.-S."/>
            <person name="Proctor R.H."/>
            <person name="Brown D.W."/>
        </authorList>
    </citation>
    <scope>NUCLEOTIDE SEQUENCE</scope>
    <source>
        <strain evidence="5">NRRL 20472</strain>
    </source>
</reference>
<keyword evidence="2" id="KW-0539">Nucleus</keyword>
<name>A0A8H4SSW3_9HYPO</name>
<dbReference type="GO" id="GO:0000976">
    <property type="term" value="F:transcription cis-regulatory region binding"/>
    <property type="evidence" value="ECO:0007669"/>
    <property type="project" value="TreeGrafter"/>
</dbReference>
<dbReference type="Proteomes" id="UP000622797">
    <property type="component" value="Unassembled WGS sequence"/>
</dbReference>
<evidence type="ECO:0000313" key="5">
    <source>
        <dbReference type="EMBL" id="KAF4944952.1"/>
    </source>
</evidence>
<dbReference type="PROSITE" id="PS00463">
    <property type="entry name" value="ZN2_CY6_FUNGAL_1"/>
    <property type="match status" value="1"/>
</dbReference>
<dbReference type="OrthoDB" id="4525710at2759"/>
<dbReference type="GO" id="GO:0005634">
    <property type="term" value="C:nucleus"/>
    <property type="evidence" value="ECO:0007669"/>
    <property type="project" value="UniProtKB-SubCell"/>
</dbReference>
<feature type="compositionally biased region" description="Low complexity" evidence="3">
    <location>
        <begin position="53"/>
        <end position="65"/>
    </location>
</feature>
<sequence length="361" mass="40161">MKPRRGCEACRTKHRKCVFETGADVCFGCRETRRPCISVSKFIFMEPEPSKQAGSVSTASGASTVESRADDGPSPGDRSSDTAVSLAPDIPSGGHSWLGLTRREVDLFSLYLRRLAPMMDSCDEARHFTLMVPSLALREPMLLHSILALASRYDALHHAVPNLDATLHNSRCIELLIQALAKPPETYGGELLAAVVMSRSYEECDFDADLNYHHLSGTRNLLVHESIFHLASGGGLAEAASWVHLRQAIYACLVRRHPLDTLDFFQHLTANSGRVSYANQMVYLFAKILRLRFSSSSGQQTSTAEDWEYMKNEVTVWFNDKPASFEPIYSVPVGGAHNQFPVMIMTCAESGMFRRQHLALY</sequence>